<dbReference type="EMBL" id="FNEJ01000004">
    <property type="protein sequence ID" value="SDI42112.1"/>
    <property type="molecule type" value="Genomic_DNA"/>
</dbReference>
<keyword evidence="2" id="KW-0472">Membrane</keyword>
<evidence type="ECO:0000256" key="2">
    <source>
        <dbReference type="SAM" id="Phobius"/>
    </source>
</evidence>
<dbReference type="STRING" id="555512.SAMN04487993_1004222"/>
<keyword evidence="2" id="KW-1133">Transmembrane helix</keyword>
<proteinExistence type="predicted"/>
<feature type="region of interest" description="Disordered" evidence="1">
    <location>
        <begin position="1"/>
        <end position="90"/>
    </location>
</feature>
<feature type="compositionally biased region" description="Basic and acidic residues" evidence="1">
    <location>
        <begin position="17"/>
        <end position="34"/>
    </location>
</feature>
<feature type="transmembrane region" description="Helical" evidence="2">
    <location>
        <begin position="97"/>
        <end position="116"/>
    </location>
</feature>
<dbReference type="OrthoDB" id="7306245at2"/>
<evidence type="ECO:0000313" key="4">
    <source>
        <dbReference type="Proteomes" id="UP000199093"/>
    </source>
</evidence>
<dbReference type="Proteomes" id="UP000199093">
    <property type="component" value="Unassembled WGS sequence"/>
</dbReference>
<dbReference type="AlphaFoldDB" id="A0A1G8KFE8"/>
<name>A0A1G8KFE8_9RHOB</name>
<keyword evidence="2" id="KW-0812">Transmembrane</keyword>
<organism evidence="3 4">
    <name type="scientific">Salipiger marinus</name>
    <dbReference type="NCBI Taxonomy" id="555512"/>
    <lineage>
        <taxon>Bacteria</taxon>
        <taxon>Pseudomonadati</taxon>
        <taxon>Pseudomonadota</taxon>
        <taxon>Alphaproteobacteria</taxon>
        <taxon>Rhodobacterales</taxon>
        <taxon>Roseobacteraceae</taxon>
        <taxon>Salipiger</taxon>
    </lineage>
</organism>
<reference evidence="3 4" key="1">
    <citation type="submission" date="2016-10" db="EMBL/GenBank/DDBJ databases">
        <authorList>
            <person name="de Groot N.N."/>
        </authorList>
    </citation>
    <scope>NUCLEOTIDE SEQUENCE [LARGE SCALE GENOMIC DNA]</scope>
    <source>
        <strain evidence="3 4">DSM 26424</strain>
    </source>
</reference>
<evidence type="ECO:0000313" key="3">
    <source>
        <dbReference type="EMBL" id="SDI42112.1"/>
    </source>
</evidence>
<accession>A0A1G8KFE8</accession>
<protein>
    <submittedName>
        <fullName evidence="3">Uncharacterized protein</fullName>
    </submittedName>
</protein>
<sequence length="118" mass="12222">MAQSDNEPARPAGGEAARLRDRIDRGETGDKVDFSDPSAAPLGTDDEAGTNSVDPAQLRHAKAAETAHGPTKGAAKHVAETDKAGPADLQRSRHPAWMPWAAVAVIVVAVALYLMGGS</sequence>
<dbReference type="RefSeq" id="WP_089845054.1">
    <property type="nucleotide sequence ID" value="NZ_FNEJ01000004.1"/>
</dbReference>
<evidence type="ECO:0000256" key="1">
    <source>
        <dbReference type="SAM" id="MobiDB-lite"/>
    </source>
</evidence>
<gene>
    <name evidence="3" type="ORF">SAMN04487993_1004222</name>
</gene>
<keyword evidence="4" id="KW-1185">Reference proteome</keyword>